<keyword evidence="7 9" id="KW-0249">Electron transport</keyword>
<dbReference type="PANTHER" id="PTHR47627:SF1">
    <property type="entry name" value="RUBREDOXIN-1-RELATED"/>
    <property type="match status" value="1"/>
</dbReference>
<evidence type="ECO:0000256" key="3">
    <source>
        <dbReference type="ARBA" id="ARBA00004933"/>
    </source>
</evidence>
<evidence type="ECO:0000313" key="12">
    <source>
        <dbReference type="Proteomes" id="UP000297385"/>
    </source>
</evidence>
<dbReference type="CDD" id="cd00730">
    <property type="entry name" value="rubredoxin"/>
    <property type="match status" value="1"/>
</dbReference>
<dbReference type="InterPro" id="IPR024934">
    <property type="entry name" value="Rubredoxin-like_dom"/>
</dbReference>
<dbReference type="InterPro" id="IPR050526">
    <property type="entry name" value="Rubredoxin_ET"/>
</dbReference>
<comment type="function">
    <text evidence="2">Involved in the hydrocarbon hydroxylating system, which transfers electrons from NADH to rubredoxin reductase and then through rubredoxin to alkane 1 monooxygenase.</text>
</comment>
<comment type="cofactor">
    <cofactor evidence="1 9">
        <name>Fe(3+)</name>
        <dbReference type="ChEBI" id="CHEBI:29034"/>
    </cofactor>
</comment>
<dbReference type="EMBL" id="SNVI01000002">
    <property type="protein sequence ID" value="TFE40510.1"/>
    <property type="molecule type" value="Genomic_DNA"/>
</dbReference>
<proteinExistence type="inferred from homology"/>
<evidence type="ECO:0000256" key="7">
    <source>
        <dbReference type="ARBA" id="ARBA00022982"/>
    </source>
</evidence>
<keyword evidence="6 9" id="KW-0479">Metal-binding</keyword>
<reference evidence="11 12" key="1">
    <citation type="submission" date="2019-03" db="EMBL/GenBank/DDBJ databases">
        <title>Complete Genome Sequence of Paraburkholderia dipogonis ICMP 19430T, a Nitrogen-fixing Symbiont of the South African Invasive Legume Dipogon lignosus in New Zealand.</title>
        <authorList>
            <person name="De Meyer S.E."/>
        </authorList>
    </citation>
    <scope>NUCLEOTIDE SEQUENCE [LARGE SCALE GENOMIC DNA]</scope>
    <source>
        <strain evidence="11 12">ICMP 19430</strain>
    </source>
</reference>
<evidence type="ECO:0000259" key="10">
    <source>
        <dbReference type="PROSITE" id="PS50903"/>
    </source>
</evidence>
<keyword evidence="5" id="KW-0813">Transport</keyword>
<dbReference type="Pfam" id="PF00301">
    <property type="entry name" value="Rubredoxin"/>
    <property type="match status" value="1"/>
</dbReference>
<dbReference type="GO" id="GO:0009055">
    <property type="term" value="F:electron transfer activity"/>
    <property type="evidence" value="ECO:0007669"/>
    <property type="project" value="TreeGrafter"/>
</dbReference>
<comment type="similarity">
    <text evidence="4 9">Belongs to the rubredoxin family.</text>
</comment>
<organism evidence="11 12">
    <name type="scientific">Paraburkholderia dipogonis</name>
    <dbReference type="NCBI Taxonomy" id="1211383"/>
    <lineage>
        <taxon>Bacteria</taxon>
        <taxon>Pseudomonadati</taxon>
        <taxon>Pseudomonadota</taxon>
        <taxon>Betaproteobacteria</taxon>
        <taxon>Burkholderiales</taxon>
        <taxon>Burkholderiaceae</taxon>
        <taxon>Paraburkholderia</taxon>
    </lineage>
</organism>
<evidence type="ECO:0000256" key="2">
    <source>
        <dbReference type="ARBA" id="ARBA00002792"/>
    </source>
</evidence>
<name>A0A4Y8MSI9_9BURK</name>
<dbReference type="GO" id="GO:0043448">
    <property type="term" value="P:alkane catabolic process"/>
    <property type="evidence" value="ECO:0007669"/>
    <property type="project" value="TreeGrafter"/>
</dbReference>
<protein>
    <recommendedName>
        <fullName evidence="9">Rubredoxin</fullName>
    </recommendedName>
</protein>
<evidence type="ECO:0000256" key="4">
    <source>
        <dbReference type="ARBA" id="ARBA00005337"/>
    </source>
</evidence>
<sequence>MERIMIEQVKEVTTEIAAPQPQAEFRIWQCALCGFIYDEAEGLPSEGIAPGTRWEDVPADWVCPECSVGKADFDMVEV</sequence>
<dbReference type="Proteomes" id="UP000297385">
    <property type="component" value="Unassembled WGS sequence"/>
</dbReference>
<evidence type="ECO:0000256" key="1">
    <source>
        <dbReference type="ARBA" id="ARBA00001965"/>
    </source>
</evidence>
<dbReference type="Gene3D" id="2.20.28.10">
    <property type="match status" value="1"/>
</dbReference>
<evidence type="ECO:0000313" key="11">
    <source>
        <dbReference type="EMBL" id="TFE40510.1"/>
    </source>
</evidence>
<comment type="caution">
    <text evidence="11">The sequence shown here is derived from an EMBL/GenBank/DDBJ whole genome shotgun (WGS) entry which is preliminary data.</text>
</comment>
<feature type="domain" description="Rubredoxin-like" evidence="10">
    <location>
        <begin position="25"/>
        <end position="76"/>
    </location>
</feature>
<dbReference type="AlphaFoldDB" id="A0A4Y8MSI9"/>
<evidence type="ECO:0000256" key="5">
    <source>
        <dbReference type="ARBA" id="ARBA00022448"/>
    </source>
</evidence>
<evidence type="ECO:0000256" key="9">
    <source>
        <dbReference type="RuleBase" id="RU003820"/>
    </source>
</evidence>
<dbReference type="SUPFAM" id="SSF57802">
    <property type="entry name" value="Rubredoxin-like"/>
    <property type="match status" value="1"/>
</dbReference>
<dbReference type="GO" id="GO:0005506">
    <property type="term" value="F:iron ion binding"/>
    <property type="evidence" value="ECO:0007669"/>
    <property type="project" value="UniProtKB-UniRule"/>
</dbReference>
<accession>A0A4Y8MSI9</accession>
<dbReference type="InterPro" id="IPR024935">
    <property type="entry name" value="Rubredoxin_dom"/>
</dbReference>
<dbReference type="PRINTS" id="PR00163">
    <property type="entry name" value="RUBREDOXIN"/>
</dbReference>
<evidence type="ECO:0000256" key="8">
    <source>
        <dbReference type="ARBA" id="ARBA00023004"/>
    </source>
</evidence>
<keyword evidence="8 9" id="KW-0408">Iron</keyword>
<dbReference type="FunFam" id="2.20.28.10:FF:000001">
    <property type="entry name" value="Rubredoxin"/>
    <property type="match status" value="1"/>
</dbReference>
<gene>
    <name evidence="11" type="ORF">E2553_27620</name>
</gene>
<dbReference type="PANTHER" id="PTHR47627">
    <property type="entry name" value="RUBREDOXIN"/>
    <property type="match status" value="1"/>
</dbReference>
<evidence type="ECO:0000256" key="6">
    <source>
        <dbReference type="ARBA" id="ARBA00022723"/>
    </source>
</evidence>
<comment type="pathway">
    <text evidence="3">Hydrocarbon metabolism; alkane degradation.</text>
</comment>
<dbReference type="PROSITE" id="PS50903">
    <property type="entry name" value="RUBREDOXIN_LIKE"/>
    <property type="match status" value="1"/>
</dbReference>